<dbReference type="InterPro" id="IPR001920">
    <property type="entry name" value="Asp/Glu_race"/>
</dbReference>
<evidence type="ECO:0000256" key="6">
    <source>
        <dbReference type="ARBA" id="ARBA00023316"/>
    </source>
</evidence>
<comment type="pathway">
    <text evidence="7">Cell wall biogenesis; peptidoglycan biosynthesis.</text>
</comment>
<dbReference type="Gene3D" id="3.40.50.1860">
    <property type="match status" value="2"/>
</dbReference>
<dbReference type="EMBL" id="DXHQ01000073">
    <property type="protein sequence ID" value="HIW08949.1"/>
    <property type="molecule type" value="Genomic_DNA"/>
</dbReference>
<gene>
    <name evidence="7 8" type="primary">murI</name>
    <name evidence="8" type="ORF">H9890_06070</name>
</gene>
<dbReference type="PANTHER" id="PTHR21198">
    <property type="entry name" value="GLUTAMATE RACEMASE"/>
    <property type="match status" value="1"/>
</dbReference>
<keyword evidence="4 7" id="KW-0573">Peptidoglycan synthesis</keyword>
<protein>
    <recommendedName>
        <fullName evidence="2 7">Glutamate racemase</fullName>
        <ecNumber evidence="2 7">5.1.1.3</ecNumber>
    </recommendedName>
</protein>
<feature type="binding site" evidence="7">
    <location>
        <begin position="10"/>
        <end position="11"/>
    </location>
    <ligand>
        <name>substrate</name>
    </ligand>
</feature>
<dbReference type="FunFam" id="3.40.50.1860:FF:000001">
    <property type="entry name" value="Glutamate racemase"/>
    <property type="match status" value="1"/>
</dbReference>
<comment type="caution">
    <text evidence="7">Lacks conserved residue(s) required for the propagation of feature annotation.</text>
</comment>
<feature type="active site" description="Proton donor/acceptor" evidence="7">
    <location>
        <position position="73"/>
    </location>
</feature>
<keyword evidence="6 7" id="KW-0961">Cell wall biogenesis/degradation</keyword>
<dbReference type="GO" id="GO:0009252">
    <property type="term" value="P:peptidoglycan biosynthetic process"/>
    <property type="evidence" value="ECO:0007669"/>
    <property type="project" value="UniProtKB-UniRule"/>
</dbReference>
<comment type="similarity">
    <text evidence="7">Belongs to the aspartate/glutamate racemases family.</text>
</comment>
<evidence type="ECO:0000256" key="7">
    <source>
        <dbReference type="HAMAP-Rule" id="MF_00258"/>
    </source>
</evidence>
<feature type="binding site" evidence="7">
    <location>
        <begin position="42"/>
        <end position="43"/>
    </location>
    <ligand>
        <name>substrate</name>
    </ligand>
</feature>
<evidence type="ECO:0000256" key="2">
    <source>
        <dbReference type="ARBA" id="ARBA00013090"/>
    </source>
</evidence>
<dbReference type="NCBIfam" id="TIGR00067">
    <property type="entry name" value="glut_race"/>
    <property type="match status" value="1"/>
</dbReference>
<dbReference type="PROSITE" id="PS00924">
    <property type="entry name" value="ASP_GLU_RACEMASE_2"/>
    <property type="match status" value="1"/>
</dbReference>
<evidence type="ECO:0000256" key="5">
    <source>
        <dbReference type="ARBA" id="ARBA00023235"/>
    </source>
</evidence>
<keyword evidence="3 7" id="KW-0133">Cell shape</keyword>
<evidence type="ECO:0000256" key="4">
    <source>
        <dbReference type="ARBA" id="ARBA00022984"/>
    </source>
</evidence>
<feature type="active site" description="Proton donor/acceptor" evidence="7">
    <location>
        <position position="190"/>
    </location>
</feature>
<evidence type="ECO:0000313" key="8">
    <source>
        <dbReference type="EMBL" id="HIW08949.1"/>
    </source>
</evidence>
<comment type="catalytic activity">
    <reaction evidence="1 7">
        <text>L-glutamate = D-glutamate</text>
        <dbReference type="Rhea" id="RHEA:12813"/>
        <dbReference type="ChEBI" id="CHEBI:29985"/>
        <dbReference type="ChEBI" id="CHEBI:29986"/>
        <dbReference type="EC" id="5.1.1.3"/>
    </reaction>
</comment>
<dbReference type="GO" id="GO:0071555">
    <property type="term" value="P:cell wall organization"/>
    <property type="evidence" value="ECO:0007669"/>
    <property type="project" value="UniProtKB-KW"/>
</dbReference>
<dbReference type="GO" id="GO:0008360">
    <property type="term" value="P:regulation of cell shape"/>
    <property type="evidence" value="ECO:0007669"/>
    <property type="project" value="UniProtKB-KW"/>
</dbReference>
<proteinExistence type="inferred from homology"/>
<organism evidence="8 9">
    <name type="scientific">Candidatus Faecalibacterium intestinigallinarum</name>
    <dbReference type="NCBI Taxonomy" id="2838581"/>
    <lineage>
        <taxon>Bacteria</taxon>
        <taxon>Bacillati</taxon>
        <taxon>Bacillota</taxon>
        <taxon>Clostridia</taxon>
        <taxon>Eubacteriales</taxon>
        <taxon>Oscillospiraceae</taxon>
        <taxon>Faecalibacterium</taxon>
    </lineage>
</organism>
<dbReference type="InterPro" id="IPR015942">
    <property type="entry name" value="Asp/Glu/hydantoin_racemase"/>
</dbReference>
<dbReference type="Pfam" id="PF01177">
    <property type="entry name" value="Asp_Glu_race"/>
    <property type="match status" value="1"/>
</dbReference>
<evidence type="ECO:0000256" key="3">
    <source>
        <dbReference type="ARBA" id="ARBA00022960"/>
    </source>
</evidence>
<dbReference type="SUPFAM" id="SSF53681">
    <property type="entry name" value="Aspartate/glutamate racemase"/>
    <property type="match status" value="2"/>
</dbReference>
<evidence type="ECO:0000256" key="1">
    <source>
        <dbReference type="ARBA" id="ARBA00001602"/>
    </source>
</evidence>
<dbReference type="EC" id="5.1.1.3" evidence="2 7"/>
<sequence length="274" mass="29619">MDNRPIGVFDSGLGGLTGVRELRRQLPGEDIVYFGDTGRVPYGSRSHETILQYARQDIAFLLSQNVKCIMAACGTVSSTYPAEEAAKLPVPYMGVLSSAARQAARATRSRKIGVIGTAATIRSHSYELMLRRLVPGAEITARPCPLFVPLVENGYVDGSVPDRQQVTKLVIAQYLKEVRDAGVDTLILGCTHYPLLAGMIGEYMGPGVTLIDPGRAAADDLGQLLARKGLRAGREHGATHFFVSDVPDSFIQTADLFLGEYRGGTAEQICIDKY</sequence>
<comment type="caution">
    <text evidence="8">The sequence shown here is derived from an EMBL/GenBank/DDBJ whole genome shotgun (WGS) entry which is preliminary data.</text>
</comment>
<dbReference type="HAMAP" id="MF_00258">
    <property type="entry name" value="Glu_racemase"/>
    <property type="match status" value="1"/>
</dbReference>
<dbReference type="InterPro" id="IPR004391">
    <property type="entry name" value="Glu_race"/>
</dbReference>
<dbReference type="AlphaFoldDB" id="A0A9D1QA97"/>
<dbReference type="InterPro" id="IPR033134">
    <property type="entry name" value="Asp/Glu_racemase_AS_2"/>
</dbReference>
<reference evidence="8" key="1">
    <citation type="journal article" date="2021" name="PeerJ">
        <title>Extensive microbial diversity within the chicken gut microbiome revealed by metagenomics and culture.</title>
        <authorList>
            <person name="Gilroy R."/>
            <person name="Ravi A."/>
            <person name="Getino M."/>
            <person name="Pursley I."/>
            <person name="Horton D.L."/>
            <person name="Alikhan N.F."/>
            <person name="Baker D."/>
            <person name="Gharbi K."/>
            <person name="Hall N."/>
            <person name="Watson M."/>
            <person name="Adriaenssens E.M."/>
            <person name="Foster-Nyarko E."/>
            <person name="Jarju S."/>
            <person name="Secka A."/>
            <person name="Antonio M."/>
            <person name="Oren A."/>
            <person name="Chaudhuri R.R."/>
            <person name="La Ragione R."/>
            <person name="Hildebrand F."/>
            <person name="Pallen M.J."/>
        </authorList>
    </citation>
    <scope>NUCLEOTIDE SEQUENCE</scope>
    <source>
        <strain evidence="8">ChiHcolR34-3080</strain>
    </source>
</reference>
<accession>A0A9D1QA97</accession>
<feature type="binding site" evidence="7">
    <location>
        <begin position="191"/>
        <end position="192"/>
    </location>
    <ligand>
        <name>substrate</name>
    </ligand>
</feature>
<evidence type="ECO:0000313" key="9">
    <source>
        <dbReference type="Proteomes" id="UP000823933"/>
    </source>
</evidence>
<comment type="function">
    <text evidence="7">Provides the (R)-glutamate required for cell wall biosynthesis.</text>
</comment>
<dbReference type="GO" id="GO:0008881">
    <property type="term" value="F:glutamate racemase activity"/>
    <property type="evidence" value="ECO:0007669"/>
    <property type="project" value="UniProtKB-UniRule"/>
</dbReference>
<keyword evidence="5 7" id="KW-0413">Isomerase</keyword>
<dbReference type="PANTHER" id="PTHR21198:SF2">
    <property type="entry name" value="GLUTAMATE RACEMASE"/>
    <property type="match status" value="1"/>
</dbReference>
<name>A0A9D1QA97_9FIRM</name>
<reference evidence="8" key="2">
    <citation type="submission" date="2021-04" db="EMBL/GenBank/DDBJ databases">
        <authorList>
            <person name="Gilroy R."/>
        </authorList>
    </citation>
    <scope>NUCLEOTIDE SEQUENCE</scope>
    <source>
        <strain evidence="8">ChiHcolR34-3080</strain>
    </source>
</reference>
<dbReference type="Proteomes" id="UP000823933">
    <property type="component" value="Unassembled WGS sequence"/>
</dbReference>